<feature type="transmembrane region" description="Helical" evidence="5">
    <location>
        <begin position="56"/>
        <end position="76"/>
    </location>
</feature>
<keyword evidence="5" id="KW-0812">Transmembrane</keyword>
<protein>
    <submittedName>
        <fullName evidence="7">VWA domain-containing protein</fullName>
    </submittedName>
</protein>
<gene>
    <name evidence="7" type="ORF">HHL01_12695</name>
</gene>
<comment type="caution">
    <text evidence="7">The sequence shown here is derived from an EMBL/GenBank/DDBJ whole genome shotgun (WGS) entry which is preliminary data.</text>
</comment>
<dbReference type="PANTHER" id="PTHR22550">
    <property type="entry name" value="SPORE GERMINATION PROTEIN"/>
    <property type="match status" value="1"/>
</dbReference>
<dbReference type="InterPro" id="IPR013105">
    <property type="entry name" value="TPR_2"/>
</dbReference>
<dbReference type="SUPFAM" id="SSF48452">
    <property type="entry name" value="TPR-like"/>
    <property type="match status" value="1"/>
</dbReference>
<organism evidence="7 8">
    <name type="scientific">Pseudoalteromonas arctica</name>
    <dbReference type="NCBI Taxonomy" id="394751"/>
    <lineage>
        <taxon>Bacteria</taxon>
        <taxon>Pseudomonadati</taxon>
        <taxon>Pseudomonadota</taxon>
        <taxon>Gammaproteobacteria</taxon>
        <taxon>Alteromonadales</taxon>
        <taxon>Pseudoalteromonadaceae</taxon>
        <taxon>Pseudoalteromonas</taxon>
    </lineage>
</organism>
<name>A0A7X9YFK0_9GAMM</name>
<feature type="compositionally biased region" description="Polar residues" evidence="4">
    <location>
        <begin position="568"/>
        <end position="580"/>
    </location>
</feature>
<dbReference type="SUPFAM" id="SSF53300">
    <property type="entry name" value="vWA-like"/>
    <property type="match status" value="1"/>
</dbReference>
<dbReference type="InterPro" id="IPR011990">
    <property type="entry name" value="TPR-like_helical_dom_sf"/>
</dbReference>
<feature type="compositionally biased region" description="Basic and acidic residues" evidence="4">
    <location>
        <begin position="553"/>
        <end position="567"/>
    </location>
</feature>
<dbReference type="PROSITE" id="PS50005">
    <property type="entry name" value="TPR"/>
    <property type="match status" value="1"/>
</dbReference>
<evidence type="ECO:0000256" key="4">
    <source>
        <dbReference type="SAM" id="MobiDB-lite"/>
    </source>
</evidence>
<proteinExistence type="predicted"/>
<evidence type="ECO:0000313" key="7">
    <source>
        <dbReference type="EMBL" id="NMF49033.1"/>
    </source>
</evidence>
<evidence type="ECO:0000256" key="1">
    <source>
        <dbReference type="ARBA" id="ARBA00022737"/>
    </source>
</evidence>
<reference evidence="7 8" key="1">
    <citation type="submission" date="2020-04" db="EMBL/GenBank/DDBJ databases">
        <title>Genome Sequencing and Assembley of Pseudoalteromonas artica.</title>
        <authorList>
            <person name="Akerly B."/>
            <person name="Cook G."/>
        </authorList>
    </citation>
    <scope>NUCLEOTIDE SEQUENCE [LARGE SCALE GENOMIC DNA]</scope>
    <source>
        <strain evidence="7 8">NEC-BIFX-0059</strain>
    </source>
</reference>
<dbReference type="Pfam" id="PF13519">
    <property type="entry name" value="VWA_2"/>
    <property type="match status" value="1"/>
</dbReference>
<feature type="compositionally biased region" description="Low complexity" evidence="4">
    <location>
        <begin position="585"/>
        <end position="596"/>
    </location>
</feature>
<dbReference type="PROSITE" id="PS50234">
    <property type="entry name" value="VWFA"/>
    <property type="match status" value="1"/>
</dbReference>
<dbReference type="InterPro" id="IPR019734">
    <property type="entry name" value="TPR_rpt"/>
</dbReference>
<feature type="region of interest" description="Disordered" evidence="4">
    <location>
        <begin position="447"/>
        <end position="614"/>
    </location>
</feature>
<keyword evidence="5" id="KW-1133">Transmembrane helix</keyword>
<dbReference type="InterPro" id="IPR050768">
    <property type="entry name" value="UPF0353/GerABKA_families"/>
</dbReference>
<dbReference type="PANTHER" id="PTHR22550:SF14">
    <property type="entry name" value="VWFA DOMAIN-CONTAINING PROTEIN"/>
    <property type="match status" value="1"/>
</dbReference>
<dbReference type="Pfam" id="PF07719">
    <property type="entry name" value="TPR_2"/>
    <property type="match status" value="1"/>
</dbReference>
<dbReference type="EMBL" id="JABBCX010000004">
    <property type="protein sequence ID" value="NMF49033.1"/>
    <property type="molecule type" value="Genomic_DNA"/>
</dbReference>
<dbReference type="RefSeq" id="WP_170072104.1">
    <property type="nucleotide sequence ID" value="NZ_JABBCX010000004.1"/>
</dbReference>
<dbReference type="AlphaFoldDB" id="A0A7X9YFK0"/>
<feature type="repeat" description="TPR" evidence="3">
    <location>
        <begin position="398"/>
        <end position="431"/>
    </location>
</feature>
<evidence type="ECO:0000256" key="5">
    <source>
        <dbReference type="SAM" id="Phobius"/>
    </source>
</evidence>
<dbReference type="SMART" id="SM00327">
    <property type="entry name" value="VWA"/>
    <property type="match status" value="1"/>
</dbReference>
<dbReference type="Proteomes" id="UP000519126">
    <property type="component" value="Unassembled WGS sequence"/>
</dbReference>
<feature type="transmembrane region" description="Helical" evidence="5">
    <location>
        <begin position="6"/>
        <end position="26"/>
    </location>
</feature>
<feature type="compositionally biased region" description="Basic and acidic residues" evidence="4">
    <location>
        <begin position="499"/>
        <end position="508"/>
    </location>
</feature>
<dbReference type="CDD" id="cd00198">
    <property type="entry name" value="vWFA"/>
    <property type="match status" value="1"/>
</dbReference>
<dbReference type="InterPro" id="IPR036465">
    <property type="entry name" value="vWFA_dom_sf"/>
</dbReference>
<evidence type="ECO:0000259" key="6">
    <source>
        <dbReference type="PROSITE" id="PS50234"/>
    </source>
</evidence>
<feature type="compositionally biased region" description="Low complexity" evidence="4">
    <location>
        <begin position="447"/>
        <end position="463"/>
    </location>
</feature>
<feature type="domain" description="VWFA" evidence="6">
    <location>
        <begin position="89"/>
        <end position="287"/>
    </location>
</feature>
<evidence type="ECO:0000256" key="3">
    <source>
        <dbReference type="PROSITE-ProRule" id="PRU00339"/>
    </source>
</evidence>
<accession>A0A7X9YFK0</accession>
<keyword evidence="1" id="KW-0677">Repeat</keyword>
<evidence type="ECO:0000313" key="8">
    <source>
        <dbReference type="Proteomes" id="UP000519126"/>
    </source>
</evidence>
<dbReference type="Gene3D" id="3.40.50.410">
    <property type="entry name" value="von Willebrand factor, type A domain"/>
    <property type="match status" value="1"/>
</dbReference>
<evidence type="ECO:0000256" key="2">
    <source>
        <dbReference type="ARBA" id="ARBA00022803"/>
    </source>
</evidence>
<dbReference type="Gene3D" id="1.25.40.10">
    <property type="entry name" value="Tetratricopeptide repeat domain"/>
    <property type="match status" value="1"/>
</dbReference>
<dbReference type="SMART" id="SM00028">
    <property type="entry name" value="TPR"/>
    <property type="match status" value="1"/>
</dbReference>
<keyword evidence="2 3" id="KW-0802">TPR repeat</keyword>
<dbReference type="InterPro" id="IPR002035">
    <property type="entry name" value="VWF_A"/>
</dbReference>
<feature type="compositionally biased region" description="Basic and acidic residues" evidence="4">
    <location>
        <begin position="521"/>
        <end position="541"/>
    </location>
</feature>
<keyword evidence="5" id="KW-0472">Membrane</keyword>
<sequence length="649" mass="72110">MDFEFIRPALLWLLIPAVALFFVALIKHKKTTSEQLIAPHLAQFIMSEANTKARQPLWLVALFCSLGILFSAGPSFEKKQVPVFQSKSARVIVMDMSYSMYSTDILPNRLMQSRFKALDMIELFKEGDTALVAYAGTAYIISPLTNDATTLSNLIPSLSPEIMPDKGSNVLAGLDMAKELLTQAGYIDGDIILVTDGIDQQEQSDVSSFTSNTQYRLNIYGVGTAQGAPIKLPEGGFLKDRYGQIVVPTLNPSQLKNLASSSGGKFASYQPSNNDINTFAPNAQSELLKDEKQSHALWRIDAGIYGLLLLLPFGLYLFRRAALLGAFLAFGFLPQQNAYAVELPTLLQNADQRALEAYNNKEYDAATQAQSSELKGAALYQQGNFDAALSEFSSDKSASGLYNYGNALAKAGKLEEAIEAYKQAQTLQDDFTQAADNQALVEQLLNQQEQQNQQDQQDQQDQQSDGDDSQNQDDSQKKDEQNQGQNSDESKQDQQQNGDKSDSEKGENESQNQSDEESDKESEQSKDQQGEPGEQSDKQNEPDMQAQPQSEQGKNKDADQPKEDDQQQSKPQAMSEQPATDEQKQNAQQQAMQAQASELTNEEKEKAQQLNQLLRKVPDDPAILLRNKMQLEAQKRQYKRRPTGVEKSW</sequence>
<feature type="region of interest" description="Disordered" evidence="4">
    <location>
        <begin position="628"/>
        <end position="649"/>
    </location>
</feature>